<name>A0AC34Q5W2_9BILA</name>
<organism evidence="1 2">
    <name type="scientific">Panagrolaimus sp. JU765</name>
    <dbReference type="NCBI Taxonomy" id="591449"/>
    <lineage>
        <taxon>Eukaryota</taxon>
        <taxon>Metazoa</taxon>
        <taxon>Ecdysozoa</taxon>
        <taxon>Nematoda</taxon>
        <taxon>Chromadorea</taxon>
        <taxon>Rhabditida</taxon>
        <taxon>Tylenchina</taxon>
        <taxon>Panagrolaimomorpha</taxon>
        <taxon>Panagrolaimoidea</taxon>
        <taxon>Panagrolaimidae</taxon>
        <taxon>Panagrolaimus</taxon>
    </lineage>
</organism>
<proteinExistence type="predicted"/>
<sequence length="413" mass="45677">MAKATAKMKSTRSVVNHLLYGPNHLAFANSITQYINTRINPFVDEWEKNKIFPAKVVFNELGKLGVFGVNKPIGWHLFGRCNIHLSGYGGLGLDFSYSVLVAETMGKINCGAIPMAIAVQSDMATPALSDYGSDYLKREFLLPSMLGERVSCLGVSEACAGSDVAAIKTTAHWHGDDLIINGSKQWITNGHQADWICLLANTNQNASNHRNKSLICVNMNEPGVKLGRQIEKLGMHSSDTAEIFFDQVRVPARNIIGDEGRGFVYQMAQFQDERLVAVAVLLEPLSRILAATMQYTQERRIFGEPVLSNQCVRYKIAELSAELEAVRSLLYRSVIEKLSGSDVTLLASMAKLKAARLARTITDDCLQFWGGNGYTWDNIVSRFYRDLRLFSIAGGADEVMLSIISKNIIDAQK</sequence>
<evidence type="ECO:0000313" key="1">
    <source>
        <dbReference type="Proteomes" id="UP000887576"/>
    </source>
</evidence>
<protein>
    <submittedName>
        <fullName evidence="2">Acyl-CoA dehydrogenase</fullName>
    </submittedName>
</protein>
<reference evidence="2" key="1">
    <citation type="submission" date="2022-11" db="UniProtKB">
        <authorList>
            <consortium name="WormBaseParasite"/>
        </authorList>
    </citation>
    <scope>IDENTIFICATION</scope>
</reference>
<dbReference type="WBParaSite" id="JU765_v2.g13319.t1">
    <property type="protein sequence ID" value="JU765_v2.g13319.t1"/>
    <property type="gene ID" value="JU765_v2.g13319"/>
</dbReference>
<dbReference type="Proteomes" id="UP000887576">
    <property type="component" value="Unplaced"/>
</dbReference>
<evidence type="ECO:0000313" key="2">
    <source>
        <dbReference type="WBParaSite" id="JU765_v2.g13319.t1"/>
    </source>
</evidence>
<accession>A0AC34Q5W2</accession>